<dbReference type="RefSeq" id="WP_245922121.1">
    <property type="nucleotide sequence ID" value="NZ_BSOU01000026.1"/>
</dbReference>
<evidence type="ECO:0000313" key="2">
    <source>
        <dbReference type="Proteomes" id="UP001156660"/>
    </source>
</evidence>
<name>A0ABQ6ANK3_9GAMM</name>
<sequence length="53" mass="6130">MEIDTFFTPFERFDFSKFGTDKLNTLATIGVENATGKTLMQTKMRHNQRTIEA</sequence>
<reference evidence="2" key="1">
    <citation type="journal article" date="2019" name="Int. J. Syst. Evol. Microbiol.">
        <title>The Global Catalogue of Microorganisms (GCM) 10K type strain sequencing project: providing services to taxonomists for standard genome sequencing and annotation.</title>
        <authorList>
            <consortium name="The Broad Institute Genomics Platform"/>
            <consortium name="The Broad Institute Genome Sequencing Center for Infectious Disease"/>
            <person name="Wu L."/>
            <person name="Ma J."/>
        </authorList>
    </citation>
    <scope>NUCLEOTIDE SEQUENCE [LARGE SCALE GENOMIC DNA]</scope>
    <source>
        <strain evidence="2">NBRC 105001</strain>
    </source>
</reference>
<accession>A0ABQ6ANK3</accession>
<protein>
    <submittedName>
        <fullName evidence="1">Uncharacterized protein</fullName>
    </submittedName>
</protein>
<dbReference type="Proteomes" id="UP001156660">
    <property type="component" value="Unassembled WGS sequence"/>
</dbReference>
<comment type="caution">
    <text evidence="1">The sequence shown here is derived from an EMBL/GenBank/DDBJ whole genome shotgun (WGS) entry which is preliminary data.</text>
</comment>
<dbReference type="EMBL" id="BSOU01000026">
    <property type="protein sequence ID" value="GLR77183.1"/>
    <property type="molecule type" value="Genomic_DNA"/>
</dbReference>
<keyword evidence="2" id="KW-1185">Reference proteome</keyword>
<gene>
    <name evidence="1" type="ORF">GCM10007855_40580</name>
</gene>
<organism evidence="1 2">
    <name type="scientific">Aliivibrio sifiae</name>
    <dbReference type="NCBI Taxonomy" id="566293"/>
    <lineage>
        <taxon>Bacteria</taxon>
        <taxon>Pseudomonadati</taxon>
        <taxon>Pseudomonadota</taxon>
        <taxon>Gammaproteobacteria</taxon>
        <taxon>Vibrionales</taxon>
        <taxon>Vibrionaceae</taxon>
        <taxon>Aliivibrio</taxon>
    </lineage>
</organism>
<evidence type="ECO:0000313" key="1">
    <source>
        <dbReference type="EMBL" id="GLR77183.1"/>
    </source>
</evidence>
<proteinExistence type="predicted"/>